<keyword evidence="2 4" id="KW-1133">Transmembrane helix</keyword>
<dbReference type="EMBL" id="CAUOFW020007946">
    <property type="protein sequence ID" value="CAK9181141.1"/>
    <property type="molecule type" value="Genomic_DNA"/>
</dbReference>
<accession>A0ABC8UJA9</accession>
<keyword evidence="1 4" id="KW-0812">Transmembrane</keyword>
<dbReference type="AlphaFoldDB" id="A0ABC8UJA9"/>
<gene>
    <name evidence="5" type="ORF">ILEXP_LOCUS51181</name>
</gene>
<proteinExistence type="predicted"/>
<evidence type="ECO:0000313" key="6">
    <source>
        <dbReference type="Proteomes" id="UP001642360"/>
    </source>
</evidence>
<evidence type="ECO:0000256" key="2">
    <source>
        <dbReference type="ARBA" id="ARBA00022989"/>
    </source>
</evidence>
<evidence type="ECO:0000256" key="1">
    <source>
        <dbReference type="ARBA" id="ARBA00022692"/>
    </source>
</evidence>
<feature type="non-terminal residue" evidence="5">
    <location>
        <position position="77"/>
    </location>
</feature>
<sequence>MEKVKLKSFSSQAKIAGSIVSISGAIVVILYKGPTILNNSSPSKLFYQLGSLQSDWIIGGILFAVAYLLVSMWYIAQ</sequence>
<evidence type="ECO:0008006" key="7">
    <source>
        <dbReference type="Google" id="ProtNLM"/>
    </source>
</evidence>
<keyword evidence="3 4" id="KW-0472">Membrane</keyword>
<name>A0ABC8UJA9_9AQUA</name>
<evidence type="ECO:0000256" key="4">
    <source>
        <dbReference type="SAM" id="Phobius"/>
    </source>
</evidence>
<evidence type="ECO:0000256" key="3">
    <source>
        <dbReference type="ARBA" id="ARBA00023136"/>
    </source>
</evidence>
<evidence type="ECO:0000313" key="5">
    <source>
        <dbReference type="EMBL" id="CAK9181141.1"/>
    </source>
</evidence>
<feature type="transmembrane region" description="Helical" evidence="4">
    <location>
        <begin position="12"/>
        <end position="31"/>
    </location>
</feature>
<organism evidence="5 6">
    <name type="scientific">Ilex paraguariensis</name>
    <name type="common">yerba mate</name>
    <dbReference type="NCBI Taxonomy" id="185542"/>
    <lineage>
        <taxon>Eukaryota</taxon>
        <taxon>Viridiplantae</taxon>
        <taxon>Streptophyta</taxon>
        <taxon>Embryophyta</taxon>
        <taxon>Tracheophyta</taxon>
        <taxon>Spermatophyta</taxon>
        <taxon>Magnoliopsida</taxon>
        <taxon>eudicotyledons</taxon>
        <taxon>Gunneridae</taxon>
        <taxon>Pentapetalae</taxon>
        <taxon>asterids</taxon>
        <taxon>campanulids</taxon>
        <taxon>Aquifoliales</taxon>
        <taxon>Aquifoliaceae</taxon>
        <taxon>Ilex</taxon>
    </lineage>
</organism>
<dbReference type="InterPro" id="IPR030184">
    <property type="entry name" value="WAT1-related"/>
</dbReference>
<dbReference type="Proteomes" id="UP001642360">
    <property type="component" value="Unassembled WGS sequence"/>
</dbReference>
<dbReference type="PANTHER" id="PTHR31218">
    <property type="entry name" value="WAT1-RELATED PROTEIN"/>
    <property type="match status" value="1"/>
</dbReference>
<reference evidence="5 6" key="1">
    <citation type="submission" date="2024-02" db="EMBL/GenBank/DDBJ databases">
        <authorList>
            <person name="Vignale AGUSTIN F."/>
            <person name="Sosa J E."/>
            <person name="Modenutti C."/>
        </authorList>
    </citation>
    <scope>NUCLEOTIDE SEQUENCE [LARGE SCALE GENOMIC DNA]</scope>
</reference>
<feature type="transmembrane region" description="Helical" evidence="4">
    <location>
        <begin position="56"/>
        <end position="76"/>
    </location>
</feature>
<comment type="caution">
    <text evidence="5">The sequence shown here is derived from an EMBL/GenBank/DDBJ whole genome shotgun (WGS) entry which is preliminary data.</text>
</comment>
<protein>
    <recommendedName>
        <fullName evidence="7">WAT1-related protein</fullName>
    </recommendedName>
</protein>
<keyword evidence="6" id="KW-1185">Reference proteome</keyword>